<reference evidence="2 3" key="1">
    <citation type="submission" date="2019-03" db="EMBL/GenBank/DDBJ databases">
        <title>First draft genome of Liparis tanakae, snailfish: a comprehensive survey of snailfish specific genes.</title>
        <authorList>
            <person name="Kim W."/>
            <person name="Song I."/>
            <person name="Jeong J.-H."/>
            <person name="Kim D."/>
            <person name="Kim S."/>
            <person name="Ryu S."/>
            <person name="Song J.Y."/>
            <person name="Lee S.K."/>
        </authorList>
    </citation>
    <scope>NUCLEOTIDE SEQUENCE [LARGE SCALE GENOMIC DNA]</scope>
    <source>
        <tissue evidence="2">Muscle</tissue>
    </source>
</reference>
<accession>A0A4Z2IUM1</accession>
<organism evidence="2 3">
    <name type="scientific">Liparis tanakae</name>
    <name type="common">Tanaka's snailfish</name>
    <dbReference type="NCBI Taxonomy" id="230148"/>
    <lineage>
        <taxon>Eukaryota</taxon>
        <taxon>Metazoa</taxon>
        <taxon>Chordata</taxon>
        <taxon>Craniata</taxon>
        <taxon>Vertebrata</taxon>
        <taxon>Euteleostomi</taxon>
        <taxon>Actinopterygii</taxon>
        <taxon>Neopterygii</taxon>
        <taxon>Teleostei</taxon>
        <taxon>Neoteleostei</taxon>
        <taxon>Acanthomorphata</taxon>
        <taxon>Eupercaria</taxon>
        <taxon>Perciformes</taxon>
        <taxon>Cottioidei</taxon>
        <taxon>Cottales</taxon>
        <taxon>Liparidae</taxon>
        <taxon>Liparis</taxon>
    </lineage>
</organism>
<evidence type="ECO:0000313" key="2">
    <source>
        <dbReference type="EMBL" id="TNN81680.1"/>
    </source>
</evidence>
<name>A0A4Z2IUM1_9TELE</name>
<dbReference type="EMBL" id="SRLO01000045">
    <property type="protein sequence ID" value="TNN81680.1"/>
    <property type="molecule type" value="Genomic_DNA"/>
</dbReference>
<dbReference type="Proteomes" id="UP000314294">
    <property type="component" value="Unassembled WGS sequence"/>
</dbReference>
<evidence type="ECO:0000313" key="3">
    <source>
        <dbReference type="Proteomes" id="UP000314294"/>
    </source>
</evidence>
<sequence length="190" mass="21035">MQRHFIQLCVRSSHAEEHSTPERGRYLGWAVRVTGDVENRGEEGLTRGRHRQGTPSIRRASSAQQCTATSPLPPAPSARDRKSKHPGAFRGNGSIHFPQSVMRSELTEAVFWLRGHGFYRRSTPSQGQTHTHMAAWSSRKVPASIPARPISPMSETLDSQWLPGCFTAAHRSLSTKDGSTAEKNLPMGIK</sequence>
<evidence type="ECO:0000256" key="1">
    <source>
        <dbReference type="SAM" id="MobiDB-lite"/>
    </source>
</evidence>
<feature type="region of interest" description="Disordered" evidence="1">
    <location>
        <begin position="40"/>
        <end position="96"/>
    </location>
</feature>
<comment type="caution">
    <text evidence="2">The sequence shown here is derived from an EMBL/GenBank/DDBJ whole genome shotgun (WGS) entry which is preliminary data.</text>
</comment>
<dbReference type="AlphaFoldDB" id="A0A4Z2IUM1"/>
<proteinExistence type="predicted"/>
<gene>
    <name evidence="2" type="ORF">EYF80_008126</name>
</gene>
<feature type="compositionally biased region" description="Polar residues" evidence="1">
    <location>
        <begin position="53"/>
        <end position="66"/>
    </location>
</feature>
<keyword evidence="3" id="KW-1185">Reference proteome</keyword>
<protein>
    <submittedName>
        <fullName evidence="2">Uncharacterized protein</fullName>
    </submittedName>
</protein>